<feature type="transmembrane region" description="Helical" evidence="2">
    <location>
        <begin position="229"/>
        <end position="247"/>
    </location>
</feature>
<dbReference type="OrthoDB" id="163788at2157"/>
<comment type="caution">
    <text evidence="3">The sequence shown here is derived from an EMBL/GenBank/DDBJ whole genome shotgun (WGS) entry which is preliminary data.</text>
</comment>
<evidence type="ECO:0000313" key="4">
    <source>
        <dbReference type="Proteomes" id="UP000823588"/>
    </source>
</evidence>
<protein>
    <recommendedName>
        <fullName evidence="5">Glycerophosphoryl diester phosphodiesterase membrane domain-containing protein</fullName>
    </recommendedName>
</protein>
<feature type="transmembrane region" description="Helical" evidence="2">
    <location>
        <begin position="113"/>
        <end position="134"/>
    </location>
</feature>
<feature type="transmembrane region" description="Helical" evidence="2">
    <location>
        <begin position="70"/>
        <end position="92"/>
    </location>
</feature>
<dbReference type="AlphaFoldDB" id="A0A8T4GES6"/>
<feature type="transmembrane region" description="Helical" evidence="2">
    <location>
        <begin position="36"/>
        <end position="64"/>
    </location>
</feature>
<proteinExistence type="predicted"/>
<keyword evidence="2" id="KW-0472">Membrane</keyword>
<evidence type="ECO:0008006" key="5">
    <source>
        <dbReference type="Google" id="ProtNLM"/>
    </source>
</evidence>
<dbReference type="Pfam" id="PF19656">
    <property type="entry name" value="DUF6159"/>
    <property type="match status" value="1"/>
</dbReference>
<gene>
    <name evidence="3" type="ORF">J2751_000966</name>
</gene>
<evidence type="ECO:0000256" key="1">
    <source>
        <dbReference type="SAM" id="MobiDB-lite"/>
    </source>
</evidence>
<accession>A0A8T4GES6</accession>
<dbReference type="RefSeq" id="WP_209483683.1">
    <property type="nucleotide sequence ID" value="NZ_JAGGKQ010000005.1"/>
</dbReference>
<dbReference type="InterPro" id="IPR046157">
    <property type="entry name" value="DUF6159"/>
</dbReference>
<name>A0A8T4GES6_9EURY</name>
<organism evidence="3 4">
    <name type="scientific">Halorubrum alkaliphilum</name>
    <dbReference type="NCBI Taxonomy" id="261290"/>
    <lineage>
        <taxon>Archaea</taxon>
        <taxon>Methanobacteriati</taxon>
        <taxon>Methanobacteriota</taxon>
        <taxon>Stenosarchaea group</taxon>
        <taxon>Halobacteria</taxon>
        <taxon>Halobacteriales</taxon>
        <taxon>Haloferacaceae</taxon>
        <taxon>Halorubrum</taxon>
    </lineage>
</organism>
<feature type="transmembrane region" description="Helical" evidence="2">
    <location>
        <begin position="193"/>
        <end position="217"/>
    </location>
</feature>
<keyword evidence="2" id="KW-1133">Transmembrane helix</keyword>
<keyword evidence="4" id="KW-1185">Reference proteome</keyword>
<dbReference type="EMBL" id="JAGGKQ010000005">
    <property type="protein sequence ID" value="MBP1921961.1"/>
    <property type="molecule type" value="Genomic_DNA"/>
</dbReference>
<reference evidence="3" key="1">
    <citation type="submission" date="2021-03" db="EMBL/GenBank/DDBJ databases">
        <title>Genomic Encyclopedia of Type Strains, Phase IV (KMG-IV): sequencing the most valuable type-strain genomes for metagenomic binning, comparative biology and taxonomic classification.</title>
        <authorList>
            <person name="Goeker M."/>
        </authorList>
    </citation>
    <scope>NUCLEOTIDE SEQUENCE</scope>
    <source>
        <strain evidence="3">DSM 23564</strain>
    </source>
</reference>
<evidence type="ECO:0000313" key="3">
    <source>
        <dbReference type="EMBL" id="MBP1921961.1"/>
    </source>
</evidence>
<feature type="transmembrane region" description="Helical" evidence="2">
    <location>
        <begin position="146"/>
        <end position="172"/>
    </location>
</feature>
<sequence>MSFGTRSGRPGFFDRAKTGWALTKDSAGVIRDHPNLLVFPLIAGVASAAFLVVLFVPMLIANLIGSGLEYVALFVVYFATTFVSTYAAAALVHATNEAFHGREPNVIASLKTVRSRLGPIVVWSLISATISVVLKTMEDSDNPIAGILRSLFAVGWSIMTFFIVPVIVFEDVSVTSMFSKSASAFRDTWGETLGAGFGITLVVTLVGIVLAIGAIAVSVPVAAVFPGPGILLALLLLGGVIAFAYLLSQTIWGVAKTALYVYAVEGHRPAEFDNFDFETLGGRTEESASPGTAGSRDTLDL</sequence>
<dbReference type="Proteomes" id="UP000823588">
    <property type="component" value="Unassembled WGS sequence"/>
</dbReference>
<keyword evidence="2" id="KW-0812">Transmembrane</keyword>
<evidence type="ECO:0000256" key="2">
    <source>
        <dbReference type="SAM" id="Phobius"/>
    </source>
</evidence>
<feature type="region of interest" description="Disordered" evidence="1">
    <location>
        <begin position="281"/>
        <end position="301"/>
    </location>
</feature>